<protein>
    <submittedName>
        <fullName evidence="2">Uncharacterized protein</fullName>
    </submittedName>
</protein>
<dbReference type="Proteomes" id="UP000233551">
    <property type="component" value="Unassembled WGS sequence"/>
</dbReference>
<gene>
    <name evidence="2" type="ORF">CRG98_012208</name>
</gene>
<organism evidence="2 3">
    <name type="scientific">Punica granatum</name>
    <name type="common">Pomegranate</name>
    <dbReference type="NCBI Taxonomy" id="22663"/>
    <lineage>
        <taxon>Eukaryota</taxon>
        <taxon>Viridiplantae</taxon>
        <taxon>Streptophyta</taxon>
        <taxon>Embryophyta</taxon>
        <taxon>Tracheophyta</taxon>
        <taxon>Spermatophyta</taxon>
        <taxon>Magnoliopsida</taxon>
        <taxon>eudicotyledons</taxon>
        <taxon>Gunneridae</taxon>
        <taxon>Pentapetalae</taxon>
        <taxon>rosids</taxon>
        <taxon>malvids</taxon>
        <taxon>Myrtales</taxon>
        <taxon>Lythraceae</taxon>
        <taxon>Punica</taxon>
    </lineage>
</organism>
<feature type="compositionally biased region" description="Basic and acidic residues" evidence="1">
    <location>
        <begin position="40"/>
        <end position="50"/>
    </location>
</feature>
<keyword evidence="3" id="KW-1185">Reference proteome</keyword>
<name>A0A2I0KFX7_PUNGR</name>
<reference evidence="2 3" key="1">
    <citation type="submission" date="2017-11" db="EMBL/GenBank/DDBJ databases">
        <title>De-novo sequencing of pomegranate (Punica granatum L.) genome.</title>
        <authorList>
            <person name="Akparov Z."/>
            <person name="Amiraslanov A."/>
            <person name="Hajiyeva S."/>
            <person name="Abbasov M."/>
            <person name="Kaur K."/>
            <person name="Hamwieh A."/>
            <person name="Solovyev V."/>
            <person name="Salamov A."/>
            <person name="Braich B."/>
            <person name="Kosarev P."/>
            <person name="Mahmoud A."/>
            <person name="Hajiyev E."/>
            <person name="Babayeva S."/>
            <person name="Izzatullayeva V."/>
            <person name="Mammadov A."/>
            <person name="Mammadov A."/>
            <person name="Sharifova S."/>
            <person name="Ojaghi J."/>
            <person name="Eynullazada K."/>
            <person name="Bayramov B."/>
            <person name="Abdulazimova A."/>
            <person name="Shahmuradov I."/>
        </authorList>
    </citation>
    <scope>NUCLEOTIDE SEQUENCE [LARGE SCALE GENOMIC DNA]</scope>
    <source>
        <strain evidence="3">cv. AG2017</strain>
        <tissue evidence="2">Leaf</tissue>
    </source>
</reference>
<proteinExistence type="predicted"/>
<dbReference type="EMBL" id="PGOL01000607">
    <property type="protein sequence ID" value="PKI67399.1"/>
    <property type="molecule type" value="Genomic_DNA"/>
</dbReference>
<evidence type="ECO:0000313" key="3">
    <source>
        <dbReference type="Proteomes" id="UP000233551"/>
    </source>
</evidence>
<feature type="region of interest" description="Disordered" evidence="1">
    <location>
        <begin position="1"/>
        <end position="82"/>
    </location>
</feature>
<comment type="caution">
    <text evidence="2">The sequence shown here is derived from an EMBL/GenBank/DDBJ whole genome shotgun (WGS) entry which is preliminary data.</text>
</comment>
<accession>A0A2I0KFX7</accession>
<evidence type="ECO:0000256" key="1">
    <source>
        <dbReference type="SAM" id="MobiDB-lite"/>
    </source>
</evidence>
<evidence type="ECO:0000313" key="2">
    <source>
        <dbReference type="EMBL" id="PKI67399.1"/>
    </source>
</evidence>
<dbReference type="AlphaFoldDB" id="A0A2I0KFX7"/>
<sequence>MQARGSRPPLQGNRRETPLAQLGPGKSLQLDPTSFPHAQHVKDDNNEHTQESPNFSKSRGSKPSLGEEVERSEQAEGLVGAWAGSGAYDLQGKVKERRREAIVVWAQLAIVVEVGKVTRKGGELGHPVLDRVETAPMRLQMMKIIPPIDSKGQKQGGM</sequence>